<dbReference type="Proteomes" id="UP000660262">
    <property type="component" value="Unassembled WGS sequence"/>
</dbReference>
<evidence type="ECO:0000256" key="1">
    <source>
        <dbReference type="SAM" id="MobiDB-lite"/>
    </source>
</evidence>
<keyword evidence="2" id="KW-0472">Membrane</keyword>
<protein>
    <submittedName>
        <fullName evidence="3">Uncharacterized protein</fullName>
    </submittedName>
</protein>
<dbReference type="EMBL" id="BNJQ01000015">
    <property type="protein sequence ID" value="GHP07146.1"/>
    <property type="molecule type" value="Genomic_DNA"/>
</dbReference>
<accession>A0A830HIH4</accession>
<dbReference type="AlphaFoldDB" id="A0A830HIH4"/>
<feature type="region of interest" description="Disordered" evidence="1">
    <location>
        <begin position="204"/>
        <end position="227"/>
    </location>
</feature>
<feature type="compositionally biased region" description="Basic and acidic residues" evidence="1">
    <location>
        <begin position="204"/>
        <end position="213"/>
    </location>
</feature>
<comment type="caution">
    <text evidence="3">The sequence shown here is derived from an EMBL/GenBank/DDBJ whole genome shotgun (WGS) entry which is preliminary data.</text>
</comment>
<keyword evidence="4" id="KW-1185">Reference proteome</keyword>
<organism evidence="3 4">
    <name type="scientific">Pycnococcus provasolii</name>
    <dbReference type="NCBI Taxonomy" id="41880"/>
    <lineage>
        <taxon>Eukaryota</taxon>
        <taxon>Viridiplantae</taxon>
        <taxon>Chlorophyta</taxon>
        <taxon>Pseudoscourfieldiophyceae</taxon>
        <taxon>Pseudoscourfieldiales</taxon>
        <taxon>Pycnococcaceae</taxon>
        <taxon>Pycnococcus</taxon>
    </lineage>
</organism>
<feature type="compositionally biased region" description="Polar residues" evidence="1">
    <location>
        <begin position="214"/>
        <end position="227"/>
    </location>
</feature>
<name>A0A830HIH4_9CHLO</name>
<evidence type="ECO:0000313" key="4">
    <source>
        <dbReference type="Proteomes" id="UP000660262"/>
    </source>
</evidence>
<gene>
    <name evidence="3" type="ORF">PPROV_000588900</name>
</gene>
<feature type="transmembrane region" description="Helical" evidence="2">
    <location>
        <begin position="20"/>
        <end position="38"/>
    </location>
</feature>
<sequence length="227" mass="23904">MAAPVGVPSSSTDPSVSQKLASLALGGACFGAIAGPVIHTTQRTPRLNLHNPRLVLAGNYAVVGTTFGVMCELMRITADGQKHDVGVSARAGAGTGLLMSGLYENVLRGKLPEHAAQRTLRVSMLFGFVAGAVHLVADTTLKSDMLWDIAASVDLADKRPPHATNEASANVLDRTASLMKDAYASFTSGGWIPAWSPVQVIEKPEADSQHEQRVSGSGFSQRARTRD</sequence>
<evidence type="ECO:0000313" key="3">
    <source>
        <dbReference type="EMBL" id="GHP07146.1"/>
    </source>
</evidence>
<keyword evidence="2" id="KW-0812">Transmembrane</keyword>
<keyword evidence="2" id="KW-1133">Transmembrane helix</keyword>
<reference evidence="3" key="1">
    <citation type="submission" date="2020-10" db="EMBL/GenBank/DDBJ databases">
        <title>Unveiling of a novel bifunctional photoreceptor, Dualchrome1, isolated from a cosmopolitan green alga.</title>
        <authorList>
            <person name="Suzuki S."/>
            <person name="Kawachi M."/>
        </authorList>
    </citation>
    <scope>NUCLEOTIDE SEQUENCE</scope>
    <source>
        <strain evidence="3">NIES 2893</strain>
    </source>
</reference>
<evidence type="ECO:0000256" key="2">
    <source>
        <dbReference type="SAM" id="Phobius"/>
    </source>
</evidence>
<proteinExistence type="predicted"/>